<dbReference type="EMBL" id="GL945436">
    <property type="protein sequence ID" value="EGO22689.1"/>
    <property type="molecule type" value="Genomic_DNA"/>
</dbReference>
<accession>F8P0K5</accession>
<dbReference type="HOGENOM" id="CLU_1603740_0_0_1"/>
<reference evidence="1" key="1">
    <citation type="submission" date="2011-04" db="EMBL/GenBank/DDBJ databases">
        <title>Evolution of plant cell wall degrading machinery underlies the functional diversity of forest fungi.</title>
        <authorList>
            <consortium name="US DOE Joint Genome Institute (JGI-PGF)"/>
            <person name="Eastwood D.C."/>
            <person name="Floudas D."/>
            <person name="Binder M."/>
            <person name="Majcherczyk A."/>
            <person name="Schneider P."/>
            <person name="Aerts A."/>
            <person name="Asiegbu F.O."/>
            <person name="Baker S.E."/>
            <person name="Barry K."/>
            <person name="Bendiksby M."/>
            <person name="Blumentritt M."/>
            <person name="Coutinho P.M."/>
            <person name="Cullen D."/>
            <person name="Cullen D."/>
            <person name="Gathman A."/>
            <person name="Goodell B."/>
            <person name="Henrissat B."/>
            <person name="Ihrmark K."/>
            <person name="Kauserud H."/>
            <person name="Kohler A."/>
            <person name="LaButti K."/>
            <person name="Lapidus A."/>
            <person name="Lavin J.L."/>
            <person name="Lee Y.-H."/>
            <person name="Lindquist E."/>
            <person name="Lilly W."/>
            <person name="Lucas S."/>
            <person name="Morin E."/>
            <person name="Murat C."/>
            <person name="Oguiza J.A."/>
            <person name="Park J."/>
            <person name="Pisabarro A.G."/>
            <person name="Riley R."/>
            <person name="Rosling A."/>
            <person name="Salamov A."/>
            <person name="Schmidt O."/>
            <person name="Schmutz J."/>
            <person name="Skrede I."/>
            <person name="Stenlid J."/>
            <person name="Wiebenga A."/>
            <person name="Xie X."/>
            <person name="Kues U."/>
            <person name="Hibbett D.S."/>
            <person name="Hoffmeister D."/>
            <person name="Hogberg N."/>
            <person name="Martin F."/>
            <person name="Grigoriev I.V."/>
            <person name="Watkinson S.C."/>
        </authorList>
    </citation>
    <scope>NUCLEOTIDE SEQUENCE</scope>
    <source>
        <strain evidence="1">S7.9</strain>
    </source>
</reference>
<sequence>MLHGKVDNEILAALSNKFEWHDDAIQDLEQWALGKDAEYLDRIRARHLLTVAQEKLALQAGLATDVRGASLSWRDALGPQNELYTRLDKARSLLLAPTVQLDERTKAFTLSAAGMKLVTEVPSVIRARGDYAAHPRKIIRGVFQQTVDRHQEKEGLQVVLDFVCDD</sequence>
<protein>
    <submittedName>
        <fullName evidence="1">Uncharacterized protein</fullName>
    </submittedName>
</protein>
<dbReference type="GeneID" id="18819859"/>
<dbReference type="KEGG" id="sla:SERLADRAFT_471002"/>
<gene>
    <name evidence="1" type="ORF">SERLADRAFT_471002</name>
</gene>
<proteinExistence type="predicted"/>
<name>F8P0K5_SERL9</name>
<dbReference type="AlphaFoldDB" id="F8P0K5"/>
<dbReference type="Proteomes" id="UP000008064">
    <property type="component" value="Unassembled WGS sequence"/>
</dbReference>
<dbReference type="RefSeq" id="XP_007319929.1">
    <property type="nucleotide sequence ID" value="XM_007319867.1"/>
</dbReference>
<organism>
    <name type="scientific">Serpula lacrymans var. lacrymans (strain S7.9)</name>
    <name type="common">Dry rot fungus</name>
    <dbReference type="NCBI Taxonomy" id="578457"/>
    <lineage>
        <taxon>Eukaryota</taxon>
        <taxon>Fungi</taxon>
        <taxon>Dikarya</taxon>
        <taxon>Basidiomycota</taxon>
        <taxon>Agaricomycotina</taxon>
        <taxon>Agaricomycetes</taxon>
        <taxon>Agaricomycetidae</taxon>
        <taxon>Boletales</taxon>
        <taxon>Coniophorineae</taxon>
        <taxon>Serpulaceae</taxon>
        <taxon>Serpula</taxon>
    </lineage>
</organism>
<evidence type="ECO:0000313" key="1">
    <source>
        <dbReference type="EMBL" id="EGO22689.1"/>
    </source>
</evidence>
<dbReference type="OrthoDB" id="2656987at2759"/>